<proteinExistence type="predicted"/>
<accession>A0A653EYK0</accession>
<protein>
    <recommendedName>
        <fullName evidence="3">DUF1490 family protein</fullName>
    </recommendedName>
</protein>
<organism evidence="2">
    <name type="scientific">Mycobacterium riyadhense</name>
    <dbReference type="NCBI Taxonomy" id="486698"/>
    <lineage>
        <taxon>Bacteria</taxon>
        <taxon>Bacillati</taxon>
        <taxon>Actinomycetota</taxon>
        <taxon>Actinomycetes</taxon>
        <taxon>Mycobacteriales</taxon>
        <taxon>Mycobacteriaceae</taxon>
        <taxon>Mycobacterium</taxon>
    </lineage>
</organism>
<evidence type="ECO:0000256" key="1">
    <source>
        <dbReference type="SAM" id="MobiDB-lite"/>
    </source>
</evidence>
<dbReference type="InterPro" id="IPR009963">
    <property type="entry name" value="DUF1490"/>
</dbReference>
<gene>
    <name evidence="2" type="ORF">BIN_B_04584</name>
</gene>
<feature type="region of interest" description="Disordered" evidence="1">
    <location>
        <begin position="98"/>
        <end position="118"/>
    </location>
</feature>
<dbReference type="EMBL" id="LR589136">
    <property type="protein sequence ID" value="VTP02567.1"/>
    <property type="molecule type" value="Genomic_DNA"/>
</dbReference>
<sequence length="118" mass="12483">MQSLRPLKRGNDGKGAFEMFPVMHALVAKAAPTVVTGVVGVAAFEALRKVAAKAPLRAATVTVTAWAMRVGREAERKAQQSTEQARLTAADVIAEAKERIGEQAPPLTVADSGNNHDH</sequence>
<evidence type="ECO:0000313" key="2">
    <source>
        <dbReference type="EMBL" id="VTP02567.1"/>
    </source>
</evidence>
<name>A0A653EYK0_9MYCO</name>
<evidence type="ECO:0008006" key="3">
    <source>
        <dbReference type="Google" id="ProtNLM"/>
    </source>
</evidence>
<reference evidence="2" key="1">
    <citation type="submission" date="2019-05" db="EMBL/GenBank/DDBJ databases">
        <authorList>
            <person name="Naeem R."/>
            <person name="Antony C."/>
            <person name="Guan Q."/>
        </authorList>
    </citation>
    <scope>NUCLEOTIDE SEQUENCE</scope>
    <source>
        <strain evidence="2">2</strain>
    </source>
</reference>
<dbReference type="Pfam" id="PF07371">
    <property type="entry name" value="DUF1490"/>
    <property type="match status" value="1"/>
</dbReference>
<dbReference type="AlphaFoldDB" id="A0A653EYK0"/>